<dbReference type="HOGENOM" id="CLU_780017_0_0_5"/>
<proteinExistence type="predicted"/>
<comment type="caution">
    <text evidence="2">The sequence shown here is derived from an EMBL/GenBank/DDBJ whole genome shotgun (WGS) entry which is preliminary data.</text>
</comment>
<name>A0A067W773_9HYPH</name>
<dbReference type="InterPro" id="IPR040677">
    <property type="entry name" value="LPD7"/>
</dbReference>
<protein>
    <recommendedName>
        <fullName evidence="1">Large polyvalent protein-associated domain-containing protein</fullName>
    </recommendedName>
</protein>
<evidence type="ECO:0000313" key="3">
    <source>
        <dbReference type="Proteomes" id="UP000027336"/>
    </source>
</evidence>
<dbReference type="PATRIC" id="fig|685782.3.peg.661"/>
<sequence length="355" mass="41821">MTLNMQKQYIPFSNGKNNQTKALLYSRYEKQKKSSDLKRQKRYKALYAQKVFFYHQLSVWYKQQSFSLRLTPKNFRTVIRNALKLQKKLRQKELRERQAVIKRRLMETRFPTWRDWLYQQANSGDKDAVDVLRSMNERCASLSNNLLTAKTAQKTGNFLYKNLTSHFIKNGNIVYKSVDGGVVVDAGEKIYAQKFTTGSAYIALNIAVEKFKDQPLVLNRTEKFKTEIAQLAGIHGINAVFFDPYLNTLKEKGEKSRENNINNPIEIWLNKRNQYAKNLLHVMWDGEEDILKYVGRRRIEERNVLLFESINGKKVIFIKEAQKRAFIQAQYWKIGEKIKVTKDGYQKFSNEEIEI</sequence>
<dbReference type="Pfam" id="PF18821">
    <property type="entry name" value="LPD7"/>
    <property type="match status" value="1"/>
</dbReference>
<dbReference type="RefSeq" id="WP_235692200.1">
    <property type="nucleotide sequence ID" value="NZ_KL407337.1"/>
</dbReference>
<gene>
    <name evidence="2" type="ORF">O99_00646</name>
</gene>
<dbReference type="AlphaFoldDB" id="A0A067W773"/>
<reference evidence="2 3" key="1">
    <citation type="submission" date="2012-04" db="EMBL/GenBank/DDBJ databases">
        <title>The Genome Sequence of Bartonella rochalimae BMGH.</title>
        <authorList>
            <consortium name="The Broad Institute Genome Sequencing Platform"/>
            <consortium name="The Broad Institute Genome Sequencing Center for Infectious Disease"/>
            <person name="Feldgarden M."/>
            <person name="Kirby J."/>
            <person name="Kosoy M."/>
            <person name="Birtles R."/>
            <person name="Probert W.S."/>
            <person name="Chiaraviglio L."/>
            <person name="Walker B."/>
            <person name="Young S.K."/>
            <person name="Zeng Q."/>
            <person name="Gargeya S."/>
            <person name="Fitzgerald M."/>
            <person name="Haas B."/>
            <person name="Abouelleil A."/>
            <person name="Alvarado L."/>
            <person name="Arachchi H.M."/>
            <person name="Berlin A.M."/>
            <person name="Chapman S.B."/>
            <person name="Goldberg J."/>
            <person name="Griggs A."/>
            <person name="Gujja S."/>
            <person name="Hansen M."/>
            <person name="Howarth C."/>
            <person name="Imamovic A."/>
            <person name="Larimer J."/>
            <person name="McCowen C."/>
            <person name="Montmayeur A."/>
            <person name="Murphy C."/>
            <person name="Neiman D."/>
            <person name="Pearson M."/>
            <person name="Priest M."/>
            <person name="Roberts A."/>
            <person name="Saif S."/>
            <person name="Shea T."/>
            <person name="Sisk P."/>
            <person name="Sykes S."/>
            <person name="Wortman J."/>
            <person name="Nusbaum C."/>
            <person name="Birren B."/>
        </authorList>
    </citation>
    <scope>NUCLEOTIDE SEQUENCE [LARGE SCALE GENOMIC DNA]</scope>
    <source>
        <strain evidence="2 3">ATCC BAA-1498</strain>
    </source>
</reference>
<keyword evidence="3" id="KW-1185">Reference proteome</keyword>
<evidence type="ECO:0000259" key="1">
    <source>
        <dbReference type="Pfam" id="PF18821"/>
    </source>
</evidence>
<organism evidence="2 3">
    <name type="scientific">Bartonella rochalimae ATCC BAA-1498</name>
    <dbReference type="NCBI Taxonomy" id="685782"/>
    <lineage>
        <taxon>Bacteria</taxon>
        <taxon>Pseudomonadati</taxon>
        <taxon>Pseudomonadota</taxon>
        <taxon>Alphaproteobacteria</taxon>
        <taxon>Hyphomicrobiales</taxon>
        <taxon>Bartonellaceae</taxon>
        <taxon>Bartonella</taxon>
    </lineage>
</organism>
<feature type="domain" description="Large polyvalent protein-associated" evidence="1">
    <location>
        <begin position="162"/>
        <end position="251"/>
    </location>
</feature>
<accession>A0A067W773</accession>
<dbReference type="eggNOG" id="COG3843">
    <property type="taxonomic scope" value="Bacteria"/>
</dbReference>
<evidence type="ECO:0000313" key="2">
    <source>
        <dbReference type="EMBL" id="KEC55609.1"/>
    </source>
</evidence>
<dbReference type="EMBL" id="AHPK01000012">
    <property type="protein sequence ID" value="KEC55609.1"/>
    <property type="molecule type" value="Genomic_DNA"/>
</dbReference>
<dbReference type="Proteomes" id="UP000027336">
    <property type="component" value="Unassembled WGS sequence"/>
</dbReference>